<comment type="caution">
    <text evidence="5">The sequence shown here is derived from an EMBL/GenBank/DDBJ whole genome shotgun (WGS) entry which is preliminary data.</text>
</comment>
<dbReference type="PANTHER" id="PTHR47640">
    <property type="entry name" value="TRNA SELENOCYSTEINE 1-ASSOCIATED PROTEIN 1-RELATED-RELATED"/>
    <property type="match status" value="1"/>
</dbReference>
<feature type="domain" description="RRM" evidence="4">
    <location>
        <begin position="169"/>
        <end position="239"/>
    </location>
</feature>
<sequence>MDGRSIFGKKIHIHWSNQVKKQQHYYTILVNDLAREMTSSKLKTAFEAYSPRHVEVIVDTTTTDTGDFKNKSYGLIDFDHKEEAEKAMLEMDGHGLPSPIRCSWANHHVLDTIATTGTFITAPSTPTTPSAPPTPSFSTAPTHPSTACRVTSNNMSYEQIFAQTLPYNTTICVENLPDGVSEQDLIPHFQQYGYVSHIEMNDHGAIIKLDTHANASTAIFALQGFKIEGQAIELSWGTHVTTNDHPAMNYATISTTVPAAALTNTTATMNSNNNSGSNNNISSSIGSGAISIGSNNATTSQESWRFQPNLNGSGYYDLLTMRPPAPVAGSPHSAGGKAGQAIHGWNQYYQNYYSAGHQNI</sequence>
<dbReference type="PROSITE" id="PS50102">
    <property type="entry name" value="RRM"/>
    <property type="match status" value="2"/>
</dbReference>
<dbReference type="Pfam" id="PF00076">
    <property type="entry name" value="RRM_1"/>
    <property type="match status" value="2"/>
</dbReference>
<gene>
    <name evidence="5" type="ORF">BCR42DRAFT_417475</name>
</gene>
<dbReference type="InterPro" id="IPR035979">
    <property type="entry name" value="RBD_domain_sf"/>
</dbReference>
<dbReference type="Gene3D" id="3.30.70.330">
    <property type="match status" value="2"/>
</dbReference>
<dbReference type="EMBL" id="MCGE01000014">
    <property type="protein sequence ID" value="ORZ14694.1"/>
    <property type="molecule type" value="Genomic_DNA"/>
</dbReference>
<evidence type="ECO:0000313" key="6">
    <source>
        <dbReference type="Proteomes" id="UP000193560"/>
    </source>
</evidence>
<dbReference type="SMART" id="SM00360">
    <property type="entry name" value="RRM"/>
    <property type="match status" value="2"/>
</dbReference>
<accession>A0A1X2IDZ6</accession>
<feature type="region of interest" description="Disordered" evidence="3">
    <location>
        <begin position="123"/>
        <end position="145"/>
    </location>
</feature>
<dbReference type="OrthoDB" id="8093034at2759"/>
<dbReference type="InterPro" id="IPR000504">
    <property type="entry name" value="RRM_dom"/>
</dbReference>
<dbReference type="STRING" id="90262.A0A1X2IDZ6"/>
<dbReference type="InterPro" id="IPR050825">
    <property type="entry name" value="RBM42_RBP45_47-like"/>
</dbReference>
<keyword evidence="1 2" id="KW-0694">RNA-binding</keyword>
<feature type="compositionally biased region" description="Low complexity" evidence="3">
    <location>
        <begin position="136"/>
        <end position="145"/>
    </location>
</feature>
<proteinExistence type="predicted"/>
<protein>
    <recommendedName>
        <fullName evidence="4">RRM domain-containing protein</fullName>
    </recommendedName>
</protein>
<evidence type="ECO:0000256" key="2">
    <source>
        <dbReference type="PROSITE-ProRule" id="PRU00176"/>
    </source>
</evidence>
<dbReference type="AlphaFoldDB" id="A0A1X2IDZ6"/>
<evidence type="ECO:0000256" key="3">
    <source>
        <dbReference type="SAM" id="MobiDB-lite"/>
    </source>
</evidence>
<dbReference type="SUPFAM" id="SSF54928">
    <property type="entry name" value="RNA-binding domain, RBD"/>
    <property type="match status" value="1"/>
</dbReference>
<name>A0A1X2IDZ6_9FUNG</name>
<organism evidence="5 6">
    <name type="scientific">Absidia repens</name>
    <dbReference type="NCBI Taxonomy" id="90262"/>
    <lineage>
        <taxon>Eukaryota</taxon>
        <taxon>Fungi</taxon>
        <taxon>Fungi incertae sedis</taxon>
        <taxon>Mucoromycota</taxon>
        <taxon>Mucoromycotina</taxon>
        <taxon>Mucoromycetes</taxon>
        <taxon>Mucorales</taxon>
        <taxon>Cunninghamellaceae</taxon>
        <taxon>Absidia</taxon>
    </lineage>
</organism>
<evidence type="ECO:0000313" key="5">
    <source>
        <dbReference type="EMBL" id="ORZ14694.1"/>
    </source>
</evidence>
<keyword evidence="6" id="KW-1185">Reference proteome</keyword>
<evidence type="ECO:0000256" key="1">
    <source>
        <dbReference type="ARBA" id="ARBA00022884"/>
    </source>
</evidence>
<dbReference type="InterPro" id="IPR012677">
    <property type="entry name" value="Nucleotide-bd_a/b_plait_sf"/>
</dbReference>
<dbReference type="GO" id="GO:0003729">
    <property type="term" value="F:mRNA binding"/>
    <property type="evidence" value="ECO:0007669"/>
    <property type="project" value="InterPro"/>
</dbReference>
<dbReference type="PANTHER" id="PTHR47640:SF5">
    <property type="entry name" value="RRM DOMAIN-CONTAINING PROTEIN"/>
    <property type="match status" value="1"/>
</dbReference>
<evidence type="ECO:0000259" key="4">
    <source>
        <dbReference type="PROSITE" id="PS50102"/>
    </source>
</evidence>
<reference evidence="5 6" key="1">
    <citation type="submission" date="2016-07" db="EMBL/GenBank/DDBJ databases">
        <title>Pervasive Adenine N6-methylation of Active Genes in Fungi.</title>
        <authorList>
            <consortium name="DOE Joint Genome Institute"/>
            <person name="Mondo S.J."/>
            <person name="Dannebaum R.O."/>
            <person name="Kuo R.C."/>
            <person name="Labutti K."/>
            <person name="Haridas S."/>
            <person name="Kuo A."/>
            <person name="Salamov A."/>
            <person name="Ahrendt S.R."/>
            <person name="Lipzen A."/>
            <person name="Sullivan W."/>
            <person name="Andreopoulos W.B."/>
            <person name="Clum A."/>
            <person name="Lindquist E."/>
            <person name="Daum C."/>
            <person name="Ramamoorthy G.K."/>
            <person name="Gryganskyi A."/>
            <person name="Culley D."/>
            <person name="Magnuson J.K."/>
            <person name="James T.Y."/>
            <person name="O'Malley M.A."/>
            <person name="Stajich J.E."/>
            <person name="Spatafora J.W."/>
            <person name="Visel A."/>
            <person name="Grigoriev I.V."/>
        </authorList>
    </citation>
    <scope>NUCLEOTIDE SEQUENCE [LARGE SCALE GENOMIC DNA]</scope>
    <source>
        <strain evidence="5 6">NRRL 1336</strain>
    </source>
</reference>
<feature type="domain" description="RRM" evidence="4">
    <location>
        <begin position="26"/>
        <end position="107"/>
    </location>
</feature>
<dbReference type="Proteomes" id="UP000193560">
    <property type="component" value="Unassembled WGS sequence"/>
</dbReference>